<dbReference type="EMBL" id="CM056792">
    <property type="protein sequence ID" value="KAJ8722191.1"/>
    <property type="molecule type" value="Genomic_DNA"/>
</dbReference>
<gene>
    <name evidence="1" type="ORF">PYW08_004593</name>
</gene>
<dbReference type="Proteomes" id="UP001231649">
    <property type="component" value="Chromosome 16"/>
</dbReference>
<sequence>MCFGGCGSGIGSCTGSIAYILEKLASFIAMTAVIVCIVMTVTISLGLGVGLGYNYCFVDLRIMKESDLNGTINEGPHTTTHPITERTTLAEKKAEEKTTEKENDRRSMLMSPRPRRILPIPAIRHTISVPLNEDFDFPALLSKLRARNKNVTLEFITT</sequence>
<organism evidence="1 2">
    <name type="scientific">Mythimna loreyi</name>
    <dbReference type="NCBI Taxonomy" id="667449"/>
    <lineage>
        <taxon>Eukaryota</taxon>
        <taxon>Metazoa</taxon>
        <taxon>Ecdysozoa</taxon>
        <taxon>Arthropoda</taxon>
        <taxon>Hexapoda</taxon>
        <taxon>Insecta</taxon>
        <taxon>Pterygota</taxon>
        <taxon>Neoptera</taxon>
        <taxon>Endopterygota</taxon>
        <taxon>Lepidoptera</taxon>
        <taxon>Glossata</taxon>
        <taxon>Ditrysia</taxon>
        <taxon>Noctuoidea</taxon>
        <taxon>Noctuidae</taxon>
        <taxon>Noctuinae</taxon>
        <taxon>Hadenini</taxon>
        <taxon>Mythimna</taxon>
    </lineage>
</organism>
<name>A0ACC2QPA7_9NEOP</name>
<proteinExistence type="predicted"/>
<accession>A0ACC2QPA7</accession>
<evidence type="ECO:0000313" key="2">
    <source>
        <dbReference type="Proteomes" id="UP001231649"/>
    </source>
</evidence>
<keyword evidence="2" id="KW-1185">Reference proteome</keyword>
<protein>
    <submittedName>
        <fullName evidence="1">Uncharacterized protein</fullName>
    </submittedName>
</protein>
<reference evidence="1" key="1">
    <citation type="submission" date="2023-03" db="EMBL/GenBank/DDBJ databases">
        <title>Chromosome-level genomes of two armyworms, Mythimna separata and Mythimna loreyi, provide insights into the biosynthesis and reception of sex pheromones.</title>
        <authorList>
            <person name="Zhao H."/>
        </authorList>
    </citation>
    <scope>NUCLEOTIDE SEQUENCE</scope>
    <source>
        <strain evidence="1">BeijingLab</strain>
    </source>
</reference>
<evidence type="ECO:0000313" key="1">
    <source>
        <dbReference type="EMBL" id="KAJ8722191.1"/>
    </source>
</evidence>
<comment type="caution">
    <text evidence="1">The sequence shown here is derived from an EMBL/GenBank/DDBJ whole genome shotgun (WGS) entry which is preliminary data.</text>
</comment>